<dbReference type="EMBL" id="JAAAID010000125">
    <property type="protein sequence ID" value="KAG0022074.1"/>
    <property type="molecule type" value="Genomic_DNA"/>
</dbReference>
<name>A0A9P6N2Y2_9FUNG</name>
<feature type="compositionally biased region" description="Polar residues" evidence="1">
    <location>
        <begin position="7"/>
        <end position="16"/>
    </location>
</feature>
<comment type="caution">
    <text evidence="2">The sequence shown here is derived from an EMBL/GenBank/DDBJ whole genome shotgun (WGS) entry which is preliminary data.</text>
</comment>
<protein>
    <submittedName>
        <fullName evidence="2">Uncharacterized protein</fullName>
    </submittedName>
</protein>
<organism evidence="2 3">
    <name type="scientific">Entomortierella chlamydospora</name>
    <dbReference type="NCBI Taxonomy" id="101097"/>
    <lineage>
        <taxon>Eukaryota</taxon>
        <taxon>Fungi</taxon>
        <taxon>Fungi incertae sedis</taxon>
        <taxon>Mucoromycota</taxon>
        <taxon>Mortierellomycotina</taxon>
        <taxon>Mortierellomycetes</taxon>
        <taxon>Mortierellales</taxon>
        <taxon>Mortierellaceae</taxon>
        <taxon>Entomortierella</taxon>
    </lineage>
</organism>
<evidence type="ECO:0000256" key="1">
    <source>
        <dbReference type="SAM" id="MobiDB-lite"/>
    </source>
</evidence>
<accession>A0A9P6N2Y2</accession>
<reference evidence="2" key="1">
    <citation type="journal article" date="2020" name="Fungal Divers.">
        <title>Resolving the Mortierellaceae phylogeny through synthesis of multi-gene phylogenetics and phylogenomics.</title>
        <authorList>
            <person name="Vandepol N."/>
            <person name="Liber J."/>
            <person name="Desiro A."/>
            <person name="Na H."/>
            <person name="Kennedy M."/>
            <person name="Barry K."/>
            <person name="Grigoriev I.V."/>
            <person name="Miller A.N."/>
            <person name="O'Donnell K."/>
            <person name="Stajich J.E."/>
            <person name="Bonito G."/>
        </authorList>
    </citation>
    <scope>NUCLEOTIDE SEQUENCE</scope>
    <source>
        <strain evidence="2">NRRL 2769</strain>
    </source>
</reference>
<dbReference type="Proteomes" id="UP000703661">
    <property type="component" value="Unassembled WGS sequence"/>
</dbReference>
<dbReference type="AlphaFoldDB" id="A0A9P6N2Y2"/>
<evidence type="ECO:0000313" key="2">
    <source>
        <dbReference type="EMBL" id="KAG0022074.1"/>
    </source>
</evidence>
<proteinExistence type="predicted"/>
<sequence>MNIPHQKPSSYVTNVARQDEDIPAPDYPAQDGSPAPDYAPFSSTSDPTSLPGAIGAVVPIPHKSGGHHPQPVTPEYRELAFDTEDITQEQLQDLRVRLGKILSQTLTLHESPAPRLFIILPKDASDWDPNDMYGNQFQLYFLCDCGHHTQPSSQSTTPSSIITTVLKTDGSTAKMEHRLHLAAHKGYPVRNPYGLLRMYGVQILSLLQMFRYGVEVAGYEVPSMENLAKEAEVANSPALSEGIEVALYRAIELIKRVLEHSGDTVPWPDMDRSNSDDSMSLRSQDYENDLKYFVPTVDITAPYGPYVDYSNTNGGLYRIIALDGAVRWVCYDHCVPFIRTKVSSDLQTNIILNQGLYNDRKGSLHIVLKNGANAKLVYSGLAKTQNILELSVSLEWSVSQKDLKEFAHAIEQNTSIVSISLACTKPGPKITFLNRGKRPDPILQLLGLTRLRSFTVEAMDGFLNRACIVPWFSQIRSLRLTEFMDWSDQGSKISALFRNCPKLMELSLGCKVLDLAFVTVQQALEKLDVAQQNQFQRLRLNTIEGESVRVDYSRSRVASMDLTVVMRRFPEFAISYQAIRNLTFVGVVDIAEKEHREFLEMVIRTQPHLADLRMNVSPRLFRSTYEFIRDLCLAAREKFAPIRSLILAQDLSTLTVNNILDPTSVTLSLKSYMSQASNIVMSLLEDFGYAMVEWDIHNDGMYTYPSIPIPAIHQPLKESLDGNGGDDLKLEKLHVTAYNLEPNSLHELSPLIMEKCPRLNDFQFTFRDNYRLNVMLQYAWAEWLATVSSKVTDYVLYADMMRELRLLERTCLLEFPRLRKFCITLPMPHLMEPMTFLHLWKQIEMFSVAPGTKFSSPWYSSKSTTTGDANITDLTSGMDFKSSTYLGPPNPPVPAESQFRPWAGPKMSPDLTCIRLENIHLANHDWLRLLNVIDLLALEDFSLKGSNIDMLVVHHIQGRLVPKSKSKSAAATVAVAAGGNAGSGGLSSLVKAKLKLLDLQSCRSIPSTQHSELKLWVGKHLEGCTLLI</sequence>
<feature type="region of interest" description="Disordered" evidence="1">
    <location>
        <begin position="1"/>
        <end position="50"/>
    </location>
</feature>
<evidence type="ECO:0000313" key="3">
    <source>
        <dbReference type="Proteomes" id="UP000703661"/>
    </source>
</evidence>
<gene>
    <name evidence="2" type="ORF">BGZ80_001114</name>
</gene>
<keyword evidence="3" id="KW-1185">Reference proteome</keyword>